<reference evidence="1" key="1">
    <citation type="submission" date="2021-03" db="EMBL/GenBank/DDBJ databases">
        <authorList>
            <consortium name="DOE Joint Genome Institute"/>
            <person name="Ahrendt S."/>
            <person name="Looney B.P."/>
            <person name="Miyauchi S."/>
            <person name="Morin E."/>
            <person name="Drula E."/>
            <person name="Courty P.E."/>
            <person name="Chicoki N."/>
            <person name="Fauchery L."/>
            <person name="Kohler A."/>
            <person name="Kuo A."/>
            <person name="Labutti K."/>
            <person name="Pangilinan J."/>
            <person name="Lipzen A."/>
            <person name="Riley R."/>
            <person name="Andreopoulos W."/>
            <person name="He G."/>
            <person name="Johnson J."/>
            <person name="Barry K.W."/>
            <person name="Grigoriev I.V."/>
            <person name="Nagy L."/>
            <person name="Hibbett D."/>
            <person name="Henrissat B."/>
            <person name="Matheny P.B."/>
            <person name="Labbe J."/>
            <person name="Martin F."/>
        </authorList>
    </citation>
    <scope>NUCLEOTIDE SEQUENCE</scope>
    <source>
        <strain evidence="1">HHB10654</strain>
    </source>
</reference>
<protein>
    <submittedName>
        <fullName evidence="1">Uncharacterized protein</fullName>
    </submittedName>
</protein>
<sequence length="270" mass="29034">MANVDPGDIPLPAFLDPLLSYLSSSLPPQVYSALLTILSHLLALLTALLSLFSALTASKPWEWDAQTVLPPLISLFAAYLALLSVYRTTSWMVRTTIWMVKWGALLSALAAGAGYFMGNQGAGGDVGRGGAFPGVVPTLTGFLLDLFNGQDQNAAGTQRSKSARSKSKAKSNPTNPRPKAWEPFDRHREWQFQESQNNGAQGSAAEEVQRFVTNVIGRAREGGWWEAAKSVVDGVGQGSKDGEAAEEGTRRQPDRKAKSKAKTGRQSGSR</sequence>
<comment type="caution">
    <text evidence="1">The sequence shown here is derived from an EMBL/GenBank/DDBJ whole genome shotgun (WGS) entry which is preliminary data.</text>
</comment>
<gene>
    <name evidence="1" type="ORF">BV25DRAFT_1824869</name>
</gene>
<reference evidence="1" key="2">
    <citation type="journal article" date="2022" name="New Phytol.">
        <title>Evolutionary transition to the ectomycorrhizal habit in the genomes of a hyperdiverse lineage of mushroom-forming fungi.</title>
        <authorList>
            <person name="Looney B."/>
            <person name="Miyauchi S."/>
            <person name="Morin E."/>
            <person name="Drula E."/>
            <person name="Courty P.E."/>
            <person name="Kohler A."/>
            <person name="Kuo A."/>
            <person name="LaButti K."/>
            <person name="Pangilinan J."/>
            <person name="Lipzen A."/>
            <person name="Riley R."/>
            <person name="Andreopoulos W."/>
            <person name="He G."/>
            <person name="Johnson J."/>
            <person name="Nolan M."/>
            <person name="Tritt A."/>
            <person name="Barry K.W."/>
            <person name="Grigoriev I.V."/>
            <person name="Nagy L.G."/>
            <person name="Hibbett D."/>
            <person name="Henrissat B."/>
            <person name="Matheny P.B."/>
            <person name="Labbe J."/>
            <person name="Martin F.M."/>
        </authorList>
    </citation>
    <scope>NUCLEOTIDE SEQUENCE</scope>
    <source>
        <strain evidence="1">HHB10654</strain>
    </source>
</reference>
<accession>A0ACB8T220</accession>
<evidence type="ECO:0000313" key="1">
    <source>
        <dbReference type="EMBL" id="KAI0062833.1"/>
    </source>
</evidence>
<organism evidence="1 2">
    <name type="scientific">Artomyces pyxidatus</name>
    <dbReference type="NCBI Taxonomy" id="48021"/>
    <lineage>
        <taxon>Eukaryota</taxon>
        <taxon>Fungi</taxon>
        <taxon>Dikarya</taxon>
        <taxon>Basidiomycota</taxon>
        <taxon>Agaricomycotina</taxon>
        <taxon>Agaricomycetes</taxon>
        <taxon>Russulales</taxon>
        <taxon>Auriscalpiaceae</taxon>
        <taxon>Artomyces</taxon>
    </lineage>
</organism>
<name>A0ACB8T220_9AGAM</name>
<dbReference type="Proteomes" id="UP000814140">
    <property type="component" value="Unassembled WGS sequence"/>
</dbReference>
<keyword evidence="2" id="KW-1185">Reference proteome</keyword>
<dbReference type="EMBL" id="MU277205">
    <property type="protein sequence ID" value="KAI0062833.1"/>
    <property type="molecule type" value="Genomic_DNA"/>
</dbReference>
<evidence type="ECO:0000313" key="2">
    <source>
        <dbReference type="Proteomes" id="UP000814140"/>
    </source>
</evidence>
<proteinExistence type="predicted"/>